<gene>
    <name evidence="1" type="ORF">NCTC10207_01470</name>
</gene>
<organism evidence="1 2">
    <name type="scientific">Rothia aeria</name>
    <dbReference type="NCBI Taxonomy" id="172042"/>
    <lineage>
        <taxon>Bacteria</taxon>
        <taxon>Bacillati</taxon>
        <taxon>Actinomycetota</taxon>
        <taxon>Actinomycetes</taxon>
        <taxon>Micrococcales</taxon>
        <taxon>Micrococcaceae</taxon>
        <taxon>Rothia</taxon>
    </lineage>
</organism>
<accession>A0A7Z9A3H5</accession>
<proteinExistence type="predicted"/>
<dbReference type="AlphaFoldDB" id="A0A7Z9A3H5"/>
<evidence type="ECO:0000313" key="2">
    <source>
        <dbReference type="Proteomes" id="UP000282386"/>
    </source>
</evidence>
<reference evidence="1 2" key="1">
    <citation type="submission" date="2018-12" db="EMBL/GenBank/DDBJ databases">
        <authorList>
            <consortium name="Pathogen Informatics"/>
        </authorList>
    </citation>
    <scope>NUCLEOTIDE SEQUENCE [LARGE SCALE GENOMIC DNA]</scope>
    <source>
        <strain evidence="1 2">NCTC10207</strain>
    </source>
</reference>
<name>A0A7Z9A3H5_9MICC</name>
<sequence length="35" mass="4161">MSTVIRPAQHEESTRLRVLMREPVELAGLRTEYYQ</sequence>
<dbReference type="EMBL" id="LR134479">
    <property type="protein sequence ID" value="VEI23363.1"/>
    <property type="molecule type" value="Genomic_DNA"/>
</dbReference>
<protein>
    <submittedName>
        <fullName evidence="1">Uncharacterized protein</fullName>
    </submittedName>
</protein>
<dbReference type="Proteomes" id="UP000282386">
    <property type="component" value="Chromosome"/>
</dbReference>
<evidence type="ECO:0000313" key="1">
    <source>
        <dbReference type="EMBL" id="VEI23363.1"/>
    </source>
</evidence>